<evidence type="ECO:0000256" key="2">
    <source>
        <dbReference type="ARBA" id="ARBA00011738"/>
    </source>
</evidence>
<evidence type="ECO:0000256" key="12">
    <source>
        <dbReference type="ARBA" id="ARBA00044710"/>
    </source>
</evidence>
<dbReference type="PANTHER" id="PTHR48020">
    <property type="entry name" value="PROTON MYO-INOSITOL COTRANSPORTER"/>
    <property type="match status" value="1"/>
</dbReference>
<evidence type="ECO:0000256" key="11">
    <source>
        <dbReference type="ARBA" id="ARBA00044668"/>
    </source>
</evidence>
<dbReference type="SUPFAM" id="SSF103473">
    <property type="entry name" value="MFS general substrate transporter"/>
    <property type="match status" value="1"/>
</dbReference>
<dbReference type="GO" id="GO:0016020">
    <property type="term" value="C:membrane"/>
    <property type="evidence" value="ECO:0007669"/>
    <property type="project" value="UniProtKB-SubCell"/>
</dbReference>
<evidence type="ECO:0000256" key="3">
    <source>
        <dbReference type="ARBA" id="ARBA00022448"/>
    </source>
</evidence>
<evidence type="ECO:0000256" key="14">
    <source>
        <dbReference type="RuleBase" id="RU003346"/>
    </source>
</evidence>
<comment type="catalytic activity">
    <reaction evidence="7">
        <text>D-galactose(in) = D-galactose(out)</text>
        <dbReference type="Rhea" id="RHEA:34915"/>
        <dbReference type="ChEBI" id="CHEBI:4139"/>
    </reaction>
    <physiologicalReaction direction="right-to-left" evidence="7">
        <dbReference type="Rhea" id="RHEA:34917"/>
    </physiologicalReaction>
</comment>
<feature type="compositionally biased region" description="Basic and acidic residues" evidence="15">
    <location>
        <begin position="581"/>
        <end position="593"/>
    </location>
</feature>
<dbReference type="AlphaFoldDB" id="A0AAD5LMR1"/>
<dbReference type="InterPro" id="IPR003663">
    <property type="entry name" value="Sugar/inositol_transpt"/>
</dbReference>
<comment type="similarity">
    <text evidence="14">Belongs to the major facilitator superfamily. Sugar transporter (TC 2.A.1.1) family.</text>
</comment>
<dbReference type="GO" id="GO:0022857">
    <property type="term" value="F:transmembrane transporter activity"/>
    <property type="evidence" value="ECO:0007669"/>
    <property type="project" value="InterPro"/>
</dbReference>
<comment type="caution">
    <text evidence="18">The sequence shown here is derived from an EMBL/GenBank/DDBJ whole genome shotgun (WGS) entry which is preliminary data.</text>
</comment>
<evidence type="ECO:0000256" key="10">
    <source>
        <dbReference type="ARBA" id="ARBA00044662"/>
    </source>
</evidence>
<comment type="catalytic activity">
    <reaction evidence="11">
        <text>D-glucosamine(out) = D-glucosamine(in)</text>
        <dbReference type="Rhea" id="RHEA:78423"/>
        <dbReference type="ChEBI" id="CHEBI:58723"/>
    </reaction>
    <physiologicalReaction direction="left-to-right" evidence="11">
        <dbReference type="Rhea" id="RHEA:78424"/>
    </physiologicalReaction>
</comment>
<evidence type="ECO:0000256" key="8">
    <source>
        <dbReference type="ARBA" id="ARBA00044648"/>
    </source>
</evidence>
<feature type="transmembrane region" description="Helical" evidence="16">
    <location>
        <begin position="184"/>
        <end position="202"/>
    </location>
</feature>
<feature type="region of interest" description="Disordered" evidence="15">
    <location>
        <begin position="571"/>
        <end position="593"/>
    </location>
</feature>
<dbReference type="InterPro" id="IPR020846">
    <property type="entry name" value="MFS_dom"/>
</dbReference>
<feature type="transmembrane region" description="Helical" evidence="16">
    <location>
        <begin position="208"/>
        <end position="229"/>
    </location>
</feature>
<evidence type="ECO:0000256" key="16">
    <source>
        <dbReference type="SAM" id="Phobius"/>
    </source>
</evidence>
<dbReference type="Pfam" id="PF00083">
    <property type="entry name" value="Sugar_tr"/>
    <property type="match status" value="1"/>
</dbReference>
<evidence type="ECO:0000256" key="9">
    <source>
        <dbReference type="ARBA" id="ARBA00044656"/>
    </source>
</evidence>
<evidence type="ECO:0000259" key="17">
    <source>
        <dbReference type="PROSITE" id="PS50850"/>
    </source>
</evidence>
<keyword evidence="6 16" id="KW-0472">Membrane</keyword>
<evidence type="ECO:0000256" key="1">
    <source>
        <dbReference type="ARBA" id="ARBA00004141"/>
    </source>
</evidence>
<sequence length="593" mass="62979">MGKKKANRSASPQGPQRERQTLLPDVKRESAPPSDPTPTPPLQPATVVPSKPAVSPAKAGPPSSSSSSFSPVSRVETKPLTAPTRANGPTPIAADSSAASDKSDAKSRLQFAAWLVALSSFLWGYGVAVLNVCIVPDAVGSLLNDIYLSTHEQETATALVIVGALFAALTTGGIGQRLGLRRTILLNNALFILGGTICALAMSKRAIFLGRLCVGVACGVVTNTVPILLNEISPPDMRGRITSFHQLLLTIGMLTTGVLGFAVVANVPSGWRYLNAFIALPAVTQLIFMAWVPESPWWIMKHKGRDAARRTLLYLRSSGSSDCRDAIEAEVSSIALAMETDAAARHVEWSDLWQYKSVVAMGAIMVFFQAMTGINTVMLYSGRIFHFAGVTNPFLATAVVGVVNVLVTVVSVSLVDSFGRRPLLLYGTALMIVALLTLSTSLLYLNDNLKLQGLLAVAAVLLFVAGFAVGLGAVVWVLLADITPVAIRSRAFSIFMGVSYNCNIVIAVFTLSAINALGTGDNPEKNGIAKLYLILCGVCAVSWAYTYSSVAETANPKTNAALHTEESSALLLGEETDGQEEERVRHRGHTTEL</sequence>
<feature type="compositionally biased region" description="Pro residues" evidence="15">
    <location>
        <begin position="33"/>
        <end position="43"/>
    </location>
</feature>
<feature type="compositionally biased region" description="Low complexity" evidence="15">
    <location>
        <begin position="44"/>
        <end position="73"/>
    </location>
</feature>
<evidence type="ECO:0000313" key="18">
    <source>
        <dbReference type="EMBL" id="KAJ0403818.1"/>
    </source>
</evidence>
<feature type="transmembrane region" description="Helical" evidence="16">
    <location>
        <begin position="423"/>
        <end position="445"/>
    </location>
</feature>
<evidence type="ECO:0000256" key="6">
    <source>
        <dbReference type="ARBA" id="ARBA00023136"/>
    </source>
</evidence>
<dbReference type="Proteomes" id="UP001209570">
    <property type="component" value="Unassembled WGS sequence"/>
</dbReference>
<comment type="catalytic activity">
    <reaction evidence="12">
        <text>D-fructose(out) = D-fructose(in)</text>
        <dbReference type="Rhea" id="RHEA:60372"/>
        <dbReference type="ChEBI" id="CHEBI:37721"/>
    </reaction>
    <physiologicalReaction direction="left-to-right" evidence="12">
        <dbReference type="Rhea" id="RHEA:60373"/>
    </physiologicalReaction>
</comment>
<evidence type="ECO:0000313" key="19">
    <source>
        <dbReference type="Proteomes" id="UP001209570"/>
    </source>
</evidence>
<dbReference type="InterPro" id="IPR005828">
    <property type="entry name" value="MFS_sugar_transport-like"/>
</dbReference>
<dbReference type="PANTHER" id="PTHR48020:SF12">
    <property type="entry name" value="PROTON MYO-INOSITOL COTRANSPORTER"/>
    <property type="match status" value="1"/>
</dbReference>
<keyword evidence="19" id="KW-1185">Reference proteome</keyword>
<protein>
    <recommendedName>
        <fullName evidence="13">Hexose transporter 1</fullName>
    </recommendedName>
</protein>
<evidence type="ECO:0000256" key="4">
    <source>
        <dbReference type="ARBA" id="ARBA00022692"/>
    </source>
</evidence>
<accession>A0AAD5LMR1</accession>
<feature type="domain" description="Major facilitator superfamily (MFS) profile" evidence="17">
    <location>
        <begin position="112"/>
        <end position="554"/>
    </location>
</feature>
<feature type="compositionally biased region" description="Basic and acidic residues" evidence="15">
    <location>
        <begin position="16"/>
        <end position="30"/>
    </location>
</feature>
<name>A0AAD5LMR1_PYTIN</name>
<dbReference type="NCBIfam" id="TIGR00879">
    <property type="entry name" value="SP"/>
    <property type="match status" value="1"/>
</dbReference>
<feature type="transmembrane region" description="Helical" evidence="16">
    <location>
        <begin position="241"/>
        <end position="265"/>
    </location>
</feature>
<feature type="region of interest" description="Disordered" evidence="15">
    <location>
        <begin position="1"/>
        <end position="99"/>
    </location>
</feature>
<dbReference type="InterPro" id="IPR050814">
    <property type="entry name" value="Myo-inositol_Transporter"/>
</dbReference>
<feature type="transmembrane region" description="Helical" evidence="16">
    <location>
        <begin position="271"/>
        <end position="292"/>
    </location>
</feature>
<gene>
    <name evidence="18" type="ORF">P43SY_003915</name>
</gene>
<evidence type="ECO:0000256" key="15">
    <source>
        <dbReference type="SAM" id="MobiDB-lite"/>
    </source>
</evidence>
<evidence type="ECO:0000256" key="5">
    <source>
        <dbReference type="ARBA" id="ARBA00022989"/>
    </source>
</evidence>
<dbReference type="InterPro" id="IPR036259">
    <property type="entry name" value="MFS_trans_sf"/>
</dbReference>
<keyword evidence="5 16" id="KW-1133">Transmembrane helix</keyword>
<dbReference type="PRINTS" id="PR00171">
    <property type="entry name" value="SUGRTRNSPORT"/>
</dbReference>
<comment type="catalytic activity">
    <reaction evidence="9">
        <text>D-xylose(out) = D-xylose(in)</text>
        <dbReference type="Rhea" id="RHEA:78427"/>
        <dbReference type="ChEBI" id="CHEBI:53455"/>
    </reaction>
    <physiologicalReaction direction="left-to-right" evidence="9">
        <dbReference type="Rhea" id="RHEA:78428"/>
    </physiologicalReaction>
</comment>
<evidence type="ECO:0000256" key="7">
    <source>
        <dbReference type="ARBA" id="ARBA00044637"/>
    </source>
</evidence>
<feature type="transmembrane region" description="Helical" evidence="16">
    <location>
        <begin position="111"/>
        <end position="135"/>
    </location>
</feature>
<comment type="catalytic activity">
    <reaction evidence="10">
        <text>D-mannose(out) = D-mannose(in)</text>
        <dbReference type="Rhea" id="RHEA:78391"/>
        <dbReference type="ChEBI" id="CHEBI:4208"/>
    </reaction>
    <physiologicalReaction direction="left-to-right" evidence="10">
        <dbReference type="Rhea" id="RHEA:78392"/>
    </physiologicalReaction>
</comment>
<feature type="transmembrane region" description="Helical" evidence="16">
    <location>
        <begin position="451"/>
        <end position="479"/>
    </location>
</feature>
<proteinExistence type="inferred from homology"/>
<feature type="transmembrane region" description="Helical" evidence="16">
    <location>
        <begin position="529"/>
        <end position="547"/>
    </location>
</feature>
<dbReference type="EMBL" id="JAKCXM010000074">
    <property type="protein sequence ID" value="KAJ0403818.1"/>
    <property type="molecule type" value="Genomic_DNA"/>
</dbReference>
<organism evidence="18 19">
    <name type="scientific">Pythium insidiosum</name>
    <name type="common">Pythiosis disease agent</name>
    <dbReference type="NCBI Taxonomy" id="114742"/>
    <lineage>
        <taxon>Eukaryota</taxon>
        <taxon>Sar</taxon>
        <taxon>Stramenopiles</taxon>
        <taxon>Oomycota</taxon>
        <taxon>Peronosporomycetes</taxon>
        <taxon>Pythiales</taxon>
        <taxon>Pythiaceae</taxon>
        <taxon>Pythium</taxon>
    </lineage>
</organism>
<comment type="subunit">
    <text evidence="2">Homodimer.</text>
</comment>
<comment type="catalytic activity">
    <reaction evidence="8">
        <text>D-glucose(out) = D-glucose(in)</text>
        <dbReference type="Rhea" id="RHEA:60376"/>
        <dbReference type="ChEBI" id="CHEBI:4167"/>
    </reaction>
    <physiologicalReaction direction="left-to-right" evidence="8">
        <dbReference type="Rhea" id="RHEA:60377"/>
    </physiologicalReaction>
</comment>
<keyword evidence="4 16" id="KW-0812">Transmembrane</keyword>
<reference evidence="18" key="1">
    <citation type="submission" date="2021-12" db="EMBL/GenBank/DDBJ databases">
        <title>Prjna785345.</title>
        <authorList>
            <person name="Rujirawat T."/>
            <person name="Krajaejun T."/>
        </authorList>
    </citation>
    <scope>NUCLEOTIDE SEQUENCE</scope>
    <source>
        <strain evidence="18">Pi057C3</strain>
    </source>
</reference>
<feature type="transmembrane region" description="Helical" evidence="16">
    <location>
        <begin position="491"/>
        <end position="517"/>
    </location>
</feature>
<keyword evidence="3 14" id="KW-0813">Transport</keyword>
<comment type="subcellular location">
    <subcellularLocation>
        <location evidence="1">Membrane</location>
        <topology evidence="1">Multi-pass membrane protein</topology>
    </subcellularLocation>
</comment>
<evidence type="ECO:0000256" key="13">
    <source>
        <dbReference type="ARBA" id="ARBA00044780"/>
    </source>
</evidence>
<feature type="transmembrane region" description="Helical" evidence="16">
    <location>
        <begin position="358"/>
        <end position="382"/>
    </location>
</feature>
<dbReference type="PROSITE" id="PS50850">
    <property type="entry name" value="MFS"/>
    <property type="match status" value="1"/>
</dbReference>
<feature type="transmembrane region" description="Helical" evidence="16">
    <location>
        <begin position="155"/>
        <end position="172"/>
    </location>
</feature>
<dbReference type="Gene3D" id="1.20.1250.20">
    <property type="entry name" value="MFS general substrate transporter like domains"/>
    <property type="match status" value="1"/>
</dbReference>
<feature type="transmembrane region" description="Helical" evidence="16">
    <location>
        <begin position="394"/>
        <end position="416"/>
    </location>
</feature>